<dbReference type="AlphaFoldDB" id="A0A0G4IY61"/>
<dbReference type="OrthoDB" id="1929311at2759"/>
<reference evidence="2 3" key="1">
    <citation type="submission" date="2015-02" db="EMBL/GenBank/DDBJ databases">
        <authorList>
            <person name="Chooi Y.-H."/>
        </authorList>
    </citation>
    <scope>NUCLEOTIDE SEQUENCE [LARGE SCALE GENOMIC DNA]</scope>
    <source>
        <strain evidence="2">E3</strain>
    </source>
</reference>
<keyword evidence="3" id="KW-1185">Reference proteome</keyword>
<dbReference type="InterPro" id="IPR032704">
    <property type="entry name" value="Cms1"/>
</dbReference>
<feature type="compositionally biased region" description="Acidic residues" evidence="1">
    <location>
        <begin position="24"/>
        <end position="38"/>
    </location>
</feature>
<dbReference type="PANTHER" id="PTHR24030">
    <property type="entry name" value="PROTEIN CMSS1"/>
    <property type="match status" value="1"/>
</dbReference>
<dbReference type="EMBL" id="CDSF01000099">
    <property type="protein sequence ID" value="CEP00255.1"/>
    <property type="molecule type" value="Genomic_DNA"/>
</dbReference>
<protein>
    <submittedName>
        <fullName evidence="2">Uncharacterized protein</fullName>
    </submittedName>
</protein>
<dbReference type="Gene3D" id="3.40.50.300">
    <property type="entry name" value="P-loop containing nucleotide triphosphate hydrolases"/>
    <property type="match status" value="1"/>
</dbReference>
<accession>A0A0G4IY61</accession>
<dbReference type="Pfam" id="PF14617">
    <property type="entry name" value="CMS1"/>
    <property type="match status" value="1"/>
</dbReference>
<dbReference type="GO" id="GO:0005634">
    <property type="term" value="C:nucleus"/>
    <property type="evidence" value="ECO:0007669"/>
    <property type="project" value="TreeGrafter"/>
</dbReference>
<dbReference type="GO" id="GO:0030686">
    <property type="term" value="C:90S preribosome"/>
    <property type="evidence" value="ECO:0007669"/>
    <property type="project" value="TreeGrafter"/>
</dbReference>
<dbReference type="InterPro" id="IPR027417">
    <property type="entry name" value="P-loop_NTPase"/>
</dbReference>
<dbReference type="Proteomes" id="UP000039324">
    <property type="component" value="Unassembled WGS sequence"/>
</dbReference>
<feature type="region of interest" description="Disordered" evidence="1">
    <location>
        <begin position="1"/>
        <end position="47"/>
    </location>
</feature>
<proteinExistence type="predicted"/>
<organism evidence="2 3">
    <name type="scientific">Plasmodiophora brassicae</name>
    <name type="common">Clubroot disease agent</name>
    <dbReference type="NCBI Taxonomy" id="37360"/>
    <lineage>
        <taxon>Eukaryota</taxon>
        <taxon>Sar</taxon>
        <taxon>Rhizaria</taxon>
        <taxon>Endomyxa</taxon>
        <taxon>Phytomyxea</taxon>
        <taxon>Plasmodiophorida</taxon>
        <taxon>Plasmodiophoridae</taxon>
        <taxon>Plasmodiophora</taxon>
    </lineage>
</organism>
<dbReference type="OMA" id="MQTESCE"/>
<gene>
    <name evidence="2" type="ORF">PBRA_007989</name>
</gene>
<dbReference type="SUPFAM" id="SSF52540">
    <property type="entry name" value="P-loop containing nucleoside triphosphate hydrolases"/>
    <property type="match status" value="1"/>
</dbReference>
<sequence>MAEEESQWVVEPIDEAATQAAIEAENDSDASVDDDDREDNGKKRTMTARKRARLEKMNKEAKRKRHARFTRNPMHGMQTESCERQAESLQGMLSSAACSLDTLSAADFISPNVLPKDRAISDSALAVKAIQKDWRKKLLGPVHPCAGSLGAPVLLVVTYAATRAVDFVRALKPLQNKKAAIAKLFAKHIKVDEQIAALNADVRIAVGTPNRLLRLFDAGALSASSLEHVVIDMGLDAKQMNLFDIAAVRDDFLGLFSKYLHANLLSCGGNIRLCLY</sequence>
<dbReference type="PANTHER" id="PTHR24030:SF0">
    <property type="entry name" value="PROTEIN CMSS1"/>
    <property type="match status" value="1"/>
</dbReference>
<evidence type="ECO:0000313" key="3">
    <source>
        <dbReference type="Proteomes" id="UP000039324"/>
    </source>
</evidence>
<evidence type="ECO:0000313" key="2">
    <source>
        <dbReference type="EMBL" id="CEP00255.1"/>
    </source>
</evidence>
<evidence type="ECO:0000256" key="1">
    <source>
        <dbReference type="SAM" id="MobiDB-lite"/>
    </source>
</evidence>
<name>A0A0G4IY61_PLABS</name>
<dbReference type="STRING" id="37360.A0A0G4IY61"/>